<dbReference type="EMBL" id="CP089984">
    <property type="protein sequence ID" value="WXB17793.1"/>
    <property type="molecule type" value="Genomic_DNA"/>
</dbReference>
<sequence length="235" mass="25439">MAGLSPSERDLDLAVACLQGNREALAVFEREHLDAVGAFVAHIDRTPAFADEVRQTLRVALLAPGRDGHEPGIAAYRGRGTLGGFVRVAAVRAALNLKRQARRTSAREDATRATAATVVALSPELACAREQYRDAFGEALRAAVSELSARDRTLLRLYHAEGVALEALGALYRVHLSTVSRWLTCARERIAETTLRRLSDELRLAPSDAESVAAMVMSQLDISLVRLLGDSNRVG</sequence>
<evidence type="ECO:0000313" key="2">
    <source>
        <dbReference type="Proteomes" id="UP001370348"/>
    </source>
</evidence>
<reference evidence="1 2" key="1">
    <citation type="submission" date="2021-12" db="EMBL/GenBank/DDBJ databases">
        <title>Discovery of the Pendulisporaceae a myxobacterial family with distinct sporulation behavior and unique specialized metabolism.</title>
        <authorList>
            <person name="Garcia R."/>
            <person name="Popoff A."/>
            <person name="Bader C.D."/>
            <person name="Loehr J."/>
            <person name="Walesch S."/>
            <person name="Walt C."/>
            <person name="Boldt J."/>
            <person name="Bunk B."/>
            <person name="Haeckl F.J.F.P.J."/>
            <person name="Gunesch A.P."/>
            <person name="Birkelbach J."/>
            <person name="Nuebel U."/>
            <person name="Pietschmann T."/>
            <person name="Bach T."/>
            <person name="Mueller R."/>
        </authorList>
    </citation>
    <scope>NUCLEOTIDE SEQUENCE [LARGE SCALE GENOMIC DNA]</scope>
    <source>
        <strain evidence="1 2">MSr11954</strain>
    </source>
</reference>
<dbReference type="InterPro" id="IPR013324">
    <property type="entry name" value="RNA_pol_sigma_r3/r4-like"/>
</dbReference>
<accession>A0ABZ2M3X3</accession>
<protein>
    <submittedName>
        <fullName evidence="1">Uncharacterized protein</fullName>
    </submittedName>
</protein>
<dbReference type="SUPFAM" id="SSF88946">
    <property type="entry name" value="Sigma2 domain of RNA polymerase sigma factors"/>
    <property type="match status" value="1"/>
</dbReference>
<dbReference type="InterPro" id="IPR011745">
    <property type="entry name" value="RNA_pol_sigma70_MYXXA"/>
</dbReference>
<dbReference type="NCBIfam" id="TIGR03001">
    <property type="entry name" value="Sig-70_gmx1"/>
    <property type="match status" value="1"/>
</dbReference>
<evidence type="ECO:0000313" key="1">
    <source>
        <dbReference type="EMBL" id="WXB17793.1"/>
    </source>
</evidence>
<proteinExistence type="predicted"/>
<dbReference type="InterPro" id="IPR013325">
    <property type="entry name" value="RNA_pol_sigma_r2"/>
</dbReference>
<organism evidence="1 2">
    <name type="scientific">Pendulispora albinea</name>
    <dbReference type="NCBI Taxonomy" id="2741071"/>
    <lineage>
        <taxon>Bacteria</taxon>
        <taxon>Pseudomonadati</taxon>
        <taxon>Myxococcota</taxon>
        <taxon>Myxococcia</taxon>
        <taxon>Myxococcales</taxon>
        <taxon>Sorangiineae</taxon>
        <taxon>Pendulisporaceae</taxon>
        <taxon>Pendulispora</taxon>
    </lineage>
</organism>
<gene>
    <name evidence="1" type="ORF">LZC94_11075</name>
</gene>
<dbReference type="Gene3D" id="1.10.1740.10">
    <property type="match status" value="1"/>
</dbReference>
<dbReference type="RefSeq" id="WP_394827436.1">
    <property type="nucleotide sequence ID" value="NZ_CP089984.1"/>
</dbReference>
<name>A0ABZ2M3X3_9BACT</name>
<keyword evidence="2" id="KW-1185">Reference proteome</keyword>
<dbReference type="SUPFAM" id="SSF88659">
    <property type="entry name" value="Sigma3 and sigma4 domains of RNA polymerase sigma factors"/>
    <property type="match status" value="1"/>
</dbReference>
<dbReference type="Proteomes" id="UP001370348">
    <property type="component" value="Chromosome"/>
</dbReference>